<keyword evidence="4" id="KW-0067">ATP-binding</keyword>
<dbReference type="GO" id="GO:0007062">
    <property type="term" value="P:sister chromatid cohesion"/>
    <property type="evidence" value="ECO:0007669"/>
    <property type="project" value="EnsemblFungi"/>
</dbReference>
<dbReference type="OMA" id="IMDECDY"/>
<reference evidence="7" key="2">
    <citation type="submission" date="2015-07" db="EMBL/GenBank/DDBJ databases">
        <title>Contrasting host-pathogen interactions and genome evolution in two generalist and specialist microsporidian pathogens of mosquitoes.</title>
        <authorList>
            <consortium name="The Broad Institute Genomics Platform"/>
            <consortium name="The Broad Institute Genome Sequencing Center for Infectious Disease"/>
            <person name="Cuomo C.A."/>
            <person name="Sanscrainte N.D."/>
            <person name="Goldberg J.M."/>
            <person name="Heiman D."/>
            <person name="Young S."/>
            <person name="Zeng Q."/>
            <person name="Becnel J.J."/>
            <person name="Birren B.W."/>
        </authorList>
    </citation>
    <scope>NUCLEOTIDE SEQUENCE [LARGE SCALE GENOMIC DNA]</scope>
    <source>
        <strain evidence="7">USNM 41457</strain>
    </source>
</reference>
<dbReference type="InParanoid" id="J9DKI8"/>
<dbReference type="InterPro" id="IPR003593">
    <property type="entry name" value="AAA+_ATPase"/>
</dbReference>
<protein>
    <recommendedName>
        <fullName evidence="5">AAA+ ATPase domain-containing protein</fullName>
    </recommendedName>
</protein>
<evidence type="ECO:0000256" key="4">
    <source>
        <dbReference type="ARBA" id="ARBA00022840"/>
    </source>
</evidence>
<accession>J9DKI8</accession>
<dbReference type="GO" id="GO:0033314">
    <property type="term" value="P:mitotic DNA replication checkpoint signaling"/>
    <property type="evidence" value="ECO:0007669"/>
    <property type="project" value="EnsemblFungi"/>
</dbReference>
<dbReference type="Proteomes" id="UP000003163">
    <property type="component" value="Unassembled WGS sequence"/>
</dbReference>
<evidence type="ECO:0000256" key="3">
    <source>
        <dbReference type="ARBA" id="ARBA00022741"/>
    </source>
</evidence>
<dbReference type="SUPFAM" id="SSF48019">
    <property type="entry name" value="post-AAA+ oligomerization domain-like"/>
    <property type="match status" value="1"/>
</dbReference>
<dbReference type="CDD" id="cd00009">
    <property type="entry name" value="AAA"/>
    <property type="match status" value="1"/>
</dbReference>
<dbReference type="InterPro" id="IPR027417">
    <property type="entry name" value="P-loop_NTPase"/>
</dbReference>
<dbReference type="AlphaFoldDB" id="J9DKI8"/>
<dbReference type="GO" id="GO:0005663">
    <property type="term" value="C:DNA replication factor C complex"/>
    <property type="evidence" value="ECO:0007669"/>
    <property type="project" value="EnsemblFungi"/>
</dbReference>
<dbReference type="GO" id="GO:1902983">
    <property type="term" value="P:DNA strand elongation involved in mitotic DNA replication"/>
    <property type="evidence" value="ECO:0007669"/>
    <property type="project" value="EnsemblFungi"/>
</dbReference>
<evidence type="ECO:0000313" key="7">
    <source>
        <dbReference type="Proteomes" id="UP000003163"/>
    </source>
</evidence>
<dbReference type="GO" id="GO:0070914">
    <property type="term" value="P:UV-damage excision repair"/>
    <property type="evidence" value="ECO:0007669"/>
    <property type="project" value="EnsemblFungi"/>
</dbReference>
<evidence type="ECO:0000313" key="6">
    <source>
        <dbReference type="EMBL" id="EJW03100.1"/>
    </source>
</evidence>
<dbReference type="OrthoDB" id="4199794at2759"/>
<evidence type="ECO:0000256" key="2">
    <source>
        <dbReference type="ARBA" id="ARBA00022705"/>
    </source>
</evidence>
<dbReference type="InterPro" id="IPR003959">
    <property type="entry name" value="ATPase_AAA_core"/>
</dbReference>
<dbReference type="GO" id="GO:0006272">
    <property type="term" value="P:leading strand elongation"/>
    <property type="evidence" value="ECO:0007669"/>
    <property type="project" value="EnsemblFungi"/>
</dbReference>
<comment type="similarity">
    <text evidence="1">Belongs to the activator 1 small subunits family.</text>
</comment>
<dbReference type="VEuPathDB" id="MicrosporidiaDB:EDEG_02508"/>
<organism evidence="6 7">
    <name type="scientific">Edhazardia aedis (strain USNM 41457)</name>
    <name type="common">Microsporidian parasite</name>
    <dbReference type="NCBI Taxonomy" id="1003232"/>
    <lineage>
        <taxon>Eukaryota</taxon>
        <taxon>Fungi</taxon>
        <taxon>Fungi incertae sedis</taxon>
        <taxon>Microsporidia</taxon>
        <taxon>Edhazardia</taxon>
    </lineage>
</organism>
<dbReference type="GO" id="GO:0031391">
    <property type="term" value="C:Elg1 RFC-like complex"/>
    <property type="evidence" value="ECO:0007669"/>
    <property type="project" value="EnsemblFungi"/>
</dbReference>
<dbReference type="SMART" id="SM00382">
    <property type="entry name" value="AAA"/>
    <property type="match status" value="1"/>
</dbReference>
<keyword evidence="2" id="KW-0235">DNA replication</keyword>
<dbReference type="GO" id="GO:0003689">
    <property type="term" value="F:DNA clamp loader activity"/>
    <property type="evidence" value="ECO:0007669"/>
    <property type="project" value="EnsemblFungi"/>
</dbReference>
<comment type="caution">
    <text evidence="6">The sequence shown here is derived from an EMBL/GenBank/DDBJ whole genome shotgun (WGS) entry which is preliminary data.</text>
</comment>
<dbReference type="Pfam" id="PF00004">
    <property type="entry name" value="AAA"/>
    <property type="match status" value="1"/>
</dbReference>
<dbReference type="GO" id="GO:0031390">
    <property type="term" value="C:Ctf18 RFC-like complex"/>
    <property type="evidence" value="ECO:0007669"/>
    <property type="project" value="EnsemblFungi"/>
</dbReference>
<feature type="domain" description="AAA+ ATPase" evidence="5">
    <location>
        <begin position="29"/>
        <end position="141"/>
    </location>
</feature>
<dbReference type="Gene3D" id="1.10.8.60">
    <property type="match status" value="1"/>
</dbReference>
<dbReference type="GO" id="GO:0016887">
    <property type="term" value="F:ATP hydrolysis activity"/>
    <property type="evidence" value="ECO:0007669"/>
    <property type="project" value="InterPro"/>
</dbReference>
<name>J9DKI8_EDHAE</name>
<dbReference type="SUPFAM" id="SSF52540">
    <property type="entry name" value="P-loop containing nucleoside triphosphate hydrolases"/>
    <property type="match status" value="1"/>
</dbReference>
<keyword evidence="7" id="KW-1185">Reference proteome</keyword>
<dbReference type="PANTHER" id="PTHR11669:SF20">
    <property type="entry name" value="REPLICATION FACTOR C SUBUNIT 4"/>
    <property type="match status" value="1"/>
</dbReference>
<evidence type="ECO:0000256" key="1">
    <source>
        <dbReference type="ARBA" id="ARBA00005378"/>
    </source>
</evidence>
<dbReference type="InterPro" id="IPR050238">
    <property type="entry name" value="DNA_Rep/Repair_Clamp_Loader"/>
</dbReference>
<dbReference type="HOGENOM" id="CLU_042324_1_1_1"/>
<dbReference type="InterPro" id="IPR008921">
    <property type="entry name" value="DNA_pol3_clamp-load_cplx_C"/>
</dbReference>
<sequence length="291" mass="33606">MLWTEKHRPKDQKSFQAPEHIKNLLNKKVNQHILLYGPPGSGKTTFAHLLAKDTKLLELNASDERGISTVRNTIKTFASSINSQKTIILDECENLTADAQQCLRRIMEDFSETTRFIFTTNYLSKIIDPLKSRLFKIKFECMPENYIYLKEIGEKEGLKLDENFYKELFEKCGKDLRRSLNVLQGVSPFISKTGSISEFIGEIPEEIINKFLSLKQKEIDEFVSMFIRCGYSILQFFLQLTRSKIDNILRPELSLEISLLESRAILGCSTEILLYDLCCKKIQIEKGNILE</sequence>
<proteinExistence type="inferred from homology"/>
<dbReference type="EMBL" id="AFBI03000045">
    <property type="protein sequence ID" value="EJW03100.1"/>
    <property type="molecule type" value="Genomic_DNA"/>
</dbReference>
<dbReference type="GO" id="GO:0031389">
    <property type="term" value="C:Rad17 RFC-like complex"/>
    <property type="evidence" value="ECO:0007669"/>
    <property type="project" value="EnsemblFungi"/>
</dbReference>
<dbReference type="GO" id="GO:0003677">
    <property type="term" value="F:DNA binding"/>
    <property type="evidence" value="ECO:0007669"/>
    <property type="project" value="InterPro"/>
</dbReference>
<reference evidence="6 7" key="1">
    <citation type="submission" date="2011-08" db="EMBL/GenBank/DDBJ databases">
        <authorList>
            <person name="Liu Z.J."/>
            <person name="Shi F.L."/>
            <person name="Lu J.Q."/>
            <person name="Li M."/>
            <person name="Wang Z.L."/>
        </authorList>
    </citation>
    <scope>NUCLEOTIDE SEQUENCE [LARGE SCALE GENOMIC DNA]</scope>
    <source>
        <strain evidence="6 7">USNM 41457</strain>
    </source>
</reference>
<dbReference type="STRING" id="1003232.J9DKI8"/>
<dbReference type="GO" id="GO:0003682">
    <property type="term" value="F:chromatin binding"/>
    <property type="evidence" value="ECO:0007669"/>
    <property type="project" value="EnsemblFungi"/>
</dbReference>
<dbReference type="GO" id="GO:0005524">
    <property type="term" value="F:ATP binding"/>
    <property type="evidence" value="ECO:0007669"/>
    <property type="project" value="UniProtKB-KW"/>
</dbReference>
<keyword evidence="3" id="KW-0547">Nucleotide-binding</keyword>
<evidence type="ECO:0000259" key="5">
    <source>
        <dbReference type="SMART" id="SM00382"/>
    </source>
</evidence>
<dbReference type="PANTHER" id="PTHR11669">
    <property type="entry name" value="REPLICATION FACTOR C / DNA POLYMERASE III GAMMA-TAU SUBUNIT"/>
    <property type="match status" value="1"/>
</dbReference>
<dbReference type="Gene3D" id="3.40.50.300">
    <property type="entry name" value="P-loop containing nucleotide triphosphate hydrolases"/>
    <property type="match status" value="1"/>
</dbReference>
<gene>
    <name evidence="6" type="ORF">EDEG_02508</name>
</gene>